<protein>
    <submittedName>
        <fullName evidence="2">Phage repressor</fullName>
    </submittedName>
</protein>
<dbReference type="PROSITE" id="PS50943">
    <property type="entry name" value="HTH_CROC1"/>
    <property type="match status" value="1"/>
</dbReference>
<comment type="caution">
    <text evidence="2">The sequence shown here is derived from an EMBL/GenBank/DDBJ whole genome shotgun (WGS) entry which is preliminary data.</text>
</comment>
<dbReference type="InterPro" id="IPR001387">
    <property type="entry name" value="Cro/C1-type_HTH"/>
</dbReference>
<dbReference type="Pfam" id="PF00717">
    <property type="entry name" value="Peptidase_S24"/>
    <property type="match status" value="1"/>
</dbReference>
<keyword evidence="3" id="KW-1185">Reference proteome</keyword>
<dbReference type="RefSeq" id="WP_024828191.1">
    <property type="nucleotide sequence ID" value="NZ_MLCA01000006.1"/>
</dbReference>
<dbReference type="Gene3D" id="1.10.260.40">
    <property type="entry name" value="lambda repressor-like DNA-binding domains"/>
    <property type="match status" value="1"/>
</dbReference>
<evidence type="ECO:0000313" key="3">
    <source>
        <dbReference type="Proteomes" id="UP001355206"/>
    </source>
</evidence>
<dbReference type="CDD" id="cd00093">
    <property type="entry name" value="HTH_XRE"/>
    <property type="match status" value="1"/>
</dbReference>
<dbReference type="EMBL" id="MLCA01000006">
    <property type="protein sequence ID" value="MEE7491126.1"/>
    <property type="molecule type" value="Genomic_DNA"/>
</dbReference>
<dbReference type="SUPFAM" id="SSF47413">
    <property type="entry name" value="lambda repressor-like DNA-binding domains"/>
    <property type="match status" value="1"/>
</dbReference>
<dbReference type="InterPro" id="IPR036286">
    <property type="entry name" value="LexA/Signal_pep-like_sf"/>
</dbReference>
<sequence>MSALKQFRERARLTQQELADAASTSQPQIRRLEAGERKLTKEWAERLAPALGISAETLLFPPANLNEPEGEDGPGWTIDGEAGLDVPGEVAAGRFLTVDTAVDETIYERAPVVPDSRYPRKAQYGLVVRGTSINQIAIDGDILHCVDIGISGHQPQNGELVIVEQIQFGGHLRERTAKVYRVAEGGSVELHPDSDDPRWQEPIHVPRRELEWKPREDLQVAVRAFVIGTYRPMQKLLRR</sequence>
<dbReference type="InterPro" id="IPR015927">
    <property type="entry name" value="Peptidase_S24_S26A/B/C"/>
</dbReference>
<dbReference type="Proteomes" id="UP001355206">
    <property type="component" value="Unassembled WGS sequence"/>
</dbReference>
<name>A0ABU7TNR8_9HYPH</name>
<feature type="domain" description="HTH cro/C1-type" evidence="1">
    <location>
        <begin position="4"/>
        <end position="58"/>
    </location>
</feature>
<dbReference type="Gene3D" id="2.10.109.10">
    <property type="entry name" value="Umud Fragment, subunit A"/>
    <property type="match status" value="1"/>
</dbReference>
<dbReference type="SMART" id="SM00530">
    <property type="entry name" value="HTH_XRE"/>
    <property type="match status" value="1"/>
</dbReference>
<dbReference type="SUPFAM" id="SSF51306">
    <property type="entry name" value="LexA/Signal peptidase"/>
    <property type="match status" value="1"/>
</dbReference>
<gene>
    <name evidence="2" type="ORF">MOTC310_11895</name>
</gene>
<reference evidence="2 3" key="1">
    <citation type="journal article" date="2012" name="Genet. Mol. Biol.">
        <title>Analysis of 16S rRNA and mxaF genes revealing insights into Methylobacterium niche-specific plant association.</title>
        <authorList>
            <person name="Dourado M.N."/>
            <person name="Andreote F.D."/>
            <person name="Dini-Andreote F."/>
            <person name="Conti R."/>
            <person name="Araujo J.M."/>
            <person name="Araujo W.L."/>
        </authorList>
    </citation>
    <scope>NUCLEOTIDE SEQUENCE [LARGE SCALE GENOMIC DNA]</scope>
    <source>
        <strain evidence="2 3">TC3-10</strain>
    </source>
</reference>
<proteinExistence type="predicted"/>
<evidence type="ECO:0000259" key="1">
    <source>
        <dbReference type="PROSITE" id="PS50943"/>
    </source>
</evidence>
<dbReference type="Pfam" id="PF13560">
    <property type="entry name" value="HTH_31"/>
    <property type="match status" value="1"/>
</dbReference>
<evidence type="ECO:0000313" key="2">
    <source>
        <dbReference type="EMBL" id="MEE7491126.1"/>
    </source>
</evidence>
<accession>A0ABU7TNR8</accession>
<organism evidence="2 3">
    <name type="scientific">Methylobacterium oryzae</name>
    <dbReference type="NCBI Taxonomy" id="334852"/>
    <lineage>
        <taxon>Bacteria</taxon>
        <taxon>Pseudomonadati</taxon>
        <taxon>Pseudomonadota</taxon>
        <taxon>Alphaproteobacteria</taxon>
        <taxon>Hyphomicrobiales</taxon>
        <taxon>Methylobacteriaceae</taxon>
        <taxon>Methylobacterium</taxon>
    </lineage>
</organism>
<dbReference type="InterPro" id="IPR010982">
    <property type="entry name" value="Lambda_DNA-bd_dom_sf"/>
</dbReference>